<gene>
    <name evidence="1" type="ORF">A2G96_26785</name>
</gene>
<reference evidence="1 2" key="1">
    <citation type="submission" date="2016-03" db="EMBL/GenBank/DDBJ databases">
        <title>Complete genome sequence of a novel chlorpyrifos degrading bacterium, Cupriavidus nantongensis sp. X1.</title>
        <authorList>
            <person name="Fang L."/>
        </authorList>
    </citation>
    <scope>NUCLEOTIDE SEQUENCE [LARGE SCALE GENOMIC DNA]</scope>
    <source>
        <strain evidence="1 2">X1</strain>
    </source>
</reference>
<dbReference type="AlphaFoldDB" id="A0A142JTJ5"/>
<organism evidence="1 2">
    <name type="scientific">Cupriavidus nantongensis</name>
    <dbReference type="NCBI Taxonomy" id="1796606"/>
    <lineage>
        <taxon>Bacteria</taxon>
        <taxon>Pseudomonadati</taxon>
        <taxon>Pseudomonadota</taxon>
        <taxon>Betaproteobacteria</taxon>
        <taxon>Burkholderiales</taxon>
        <taxon>Burkholderiaceae</taxon>
        <taxon>Cupriavidus</taxon>
    </lineage>
</organism>
<dbReference type="EMBL" id="CP014845">
    <property type="protein sequence ID" value="AMR81407.1"/>
    <property type="molecule type" value="Genomic_DNA"/>
</dbReference>
<dbReference type="KEGG" id="cnan:A2G96_26785"/>
<proteinExistence type="predicted"/>
<accession>A0A142JTJ5</accession>
<dbReference type="Proteomes" id="UP000075238">
    <property type="component" value="Chromosome 2"/>
</dbReference>
<evidence type="ECO:0000313" key="2">
    <source>
        <dbReference type="Proteomes" id="UP000075238"/>
    </source>
</evidence>
<protein>
    <submittedName>
        <fullName evidence="1">Uncharacterized protein</fullName>
    </submittedName>
</protein>
<evidence type="ECO:0000313" key="1">
    <source>
        <dbReference type="EMBL" id="AMR81407.1"/>
    </source>
</evidence>
<sequence>MTSQINWDVGLWVKWHYQGYFSHTQTVGHWRMASTFATTVGTLTNFSIAERNRFDNCLFQGYRGLAIRSSDLCPITSVSDSAVEIP</sequence>
<name>A0A142JTJ5_9BURK</name>
<keyword evidence="2" id="KW-1185">Reference proteome</keyword>